<dbReference type="PANTHER" id="PTHR41286:SF1">
    <property type="entry name" value="HNH NUCLEASE YAJD-RELATED"/>
    <property type="match status" value="1"/>
</dbReference>
<keyword evidence="6" id="KW-0255">Endonuclease</keyword>
<comment type="caution">
    <text evidence="6">The sequence shown here is derived from an EMBL/GenBank/DDBJ whole genome shotgun (WGS) entry which is preliminary data.</text>
</comment>
<gene>
    <name evidence="6" type="ORF">L2764_20085</name>
</gene>
<name>A0ABT0LG95_9GAMM</name>
<dbReference type="SMART" id="SM00507">
    <property type="entry name" value="HNHc"/>
    <property type="match status" value="1"/>
</dbReference>
<dbReference type="RefSeq" id="WP_248942136.1">
    <property type="nucleotide sequence ID" value="NZ_JAKIKS010000103.1"/>
</dbReference>
<evidence type="ECO:0000313" key="6">
    <source>
        <dbReference type="EMBL" id="MCL1126721.1"/>
    </source>
</evidence>
<dbReference type="Gene3D" id="1.10.30.50">
    <property type="match status" value="1"/>
</dbReference>
<dbReference type="Proteomes" id="UP001203423">
    <property type="component" value="Unassembled WGS sequence"/>
</dbReference>
<proteinExistence type="inferred from homology"/>
<dbReference type="GO" id="GO:0004519">
    <property type="term" value="F:endonuclease activity"/>
    <property type="evidence" value="ECO:0007669"/>
    <property type="project" value="UniProtKB-KW"/>
</dbReference>
<reference evidence="6 7" key="1">
    <citation type="submission" date="2022-01" db="EMBL/GenBank/DDBJ databases">
        <title>Whole genome-based taxonomy of the Shewanellaceae.</title>
        <authorList>
            <person name="Martin-Rodriguez A.J."/>
        </authorList>
    </citation>
    <scope>NUCLEOTIDE SEQUENCE [LARGE SCALE GENOMIC DNA]</scope>
    <source>
        <strain evidence="6 7">DSM 17177</strain>
    </source>
</reference>
<comment type="similarity">
    <text evidence="3">Belongs to the HNH nuclease family.</text>
</comment>
<keyword evidence="7" id="KW-1185">Reference proteome</keyword>
<dbReference type="Pfam" id="PF01844">
    <property type="entry name" value="HNH"/>
    <property type="match status" value="1"/>
</dbReference>
<keyword evidence="1" id="KW-0540">Nuclease</keyword>
<keyword evidence="2" id="KW-0378">Hydrolase</keyword>
<evidence type="ECO:0000256" key="4">
    <source>
        <dbReference type="ARBA" id="ARBA00040194"/>
    </source>
</evidence>
<protein>
    <recommendedName>
        <fullName evidence="4">Putative HNH nuclease YajD</fullName>
    </recommendedName>
</protein>
<dbReference type="InterPro" id="IPR002711">
    <property type="entry name" value="HNH"/>
</dbReference>
<evidence type="ECO:0000256" key="2">
    <source>
        <dbReference type="ARBA" id="ARBA00022801"/>
    </source>
</evidence>
<evidence type="ECO:0000259" key="5">
    <source>
        <dbReference type="SMART" id="SM00507"/>
    </source>
</evidence>
<dbReference type="InterPro" id="IPR003615">
    <property type="entry name" value="HNH_nuc"/>
</dbReference>
<feature type="domain" description="HNH nuclease" evidence="5">
    <location>
        <begin position="51"/>
        <end position="105"/>
    </location>
</feature>
<evidence type="ECO:0000256" key="3">
    <source>
        <dbReference type="ARBA" id="ARBA00038412"/>
    </source>
</evidence>
<dbReference type="CDD" id="cd00085">
    <property type="entry name" value="HNHc"/>
    <property type="match status" value="1"/>
</dbReference>
<sequence length="117" mass="13137">MPPRMRKPCAAAGCGALTTTRHCDKHKSLGWETHHAGRSKEQRGYGKDWQRLRLLILNRDKYLCQCCRREGIATHATDVDHVIAKAHGGTDIESNLEALCKPCHRSKTAHERLKSPG</sequence>
<dbReference type="PANTHER" id="PTHR41286">
    <property type="entry name" value="HNH NUCLEASE YAJD-RELATED"/>
    <property type="match status" value="1"/>
</dbReference>
<accession>A0ABT0LG95</accession>
<organism evidence="6 7">
    <name type="scientific">Shewanella surugensis</name>
    <dbReference type="NCBI Taxonomy" id="212020"/>
    <lineage>
        <taxon>Bacteria</taxon>
        <taxon>Pseudomonadati</taxon>
        <taxon>Pseudomonadota</taxon>
        <taxon>Gammaproteobacteria</taxon>
        <taxon>Alteromonadales</taxon>
        <taxon>Shewanellaceae</taxon>
        <taxon>Shewanella</taxon>
    </lineage>
</organism>
<dbReference type="EMBL" id="JAKIKS010000103">
    <property type="protein sequence ID" value="MCL1126721.1"/>
    <property type="molecule type" value="Genomic_DNA"/>
</dbReference>
<evidence type="ECO:0000256" key="1">
    <source>
        <dbReference type="ARBA" id="ARBA00022722"/>
    </source>
</evidence>
<evidence type="ECO:0000313" key="7">
    <source>
        <dbReference type="Proteomes" id="UP001203423"/>
    </source>
</evidence>